<evidence type="ECO:0000256" key="1">
    <source>
        <dbReference type="SAM" id="Coils"/>
    </source>
</evidence>
<gene>
    <name evidence="3" type="ORF">SINV_09240</name>
</gene>
<dbReference type="HOGENOM" id="CLU_901136_0_0_1"/>
<feature type="coiled-coil region" evidence="1">
    <location>
        <begin position="97"/>
        <end position="124"/>
    </location>
</feature>
<feature type="compositionally biased region" description="Polar residues" evidence="2">
    <location>
        <begin position="199"/>
        <end position="215"/>
    </location>
</feature>
<feature type="compositionally biased region" description="Polar residues" evidence="2">
    <location>
        <begin position="39"/>
        <end position="48"/>
    </location>
</feature>
<reference evidence="3" key="1">
    <citation type="journal article" date="2011" name="Proc. Natl. Acad. Sci. U.S.A.">
        <title>The genome of the fire ant Solenopsis invicta.</title>
        <authorList>
            <person name="Wurm Y."/>
            <person name="Wang J."/>
            <person name="Riba-Grognuz O."/>
            <person name="Corona M."/>
            <person name="Nygaard S."/>
            <person name="Hunt B.G."/>
            <person name="Ingram K.K."/>
            <person name="Falquet L."/>
            <person name="Nipitwattanaphon M."/>
            <person name="Gotzek D."/>
            <person name="Dijkstra M.B."/>
            <person name="Oettler J."/>
            <person name="Comtesse F."/>
            <person name="Shih C.J."/>
            <person name="Wu W.J."/>
            <person name="Yang C.C."/>
            <person name="Thomas J."/>
            <person name="Beaudoing E."/>
            <person name="Pradervand S."/>
            <person name="Flegel V."/>
            <person name="Cook E.D."/>
            <person name="Fabbretti R."/>
            <person name="Stockinger H."/>
            <person name="Long L."/>
            <person name="Farmerie W.G."/>
            <person name="Oakey J."/>
            <person name="Boomsma J.J."/>
            <person name="Pamilo P."/>
            <person name="Yi S.V."/>
            <person name="Heinze J."/>
            <person name="Goodisman M.A."/>
            <person name="Farinelli L."/>
            <person name="Harshman K."/>
            <person name="Hulo N."/>
            <person name="Cerutti L."/>
            <person name="Xenarios I."/>
            <person name="Shoemaker D."/>
            <person name="Keller L."/>
        </authorList>
    </citation>
    <scope>NUCLEOTIDE SEQUENCE [LARGE SCALE GENOMIC DNA]</scope>
</reference>
<sequence length="309" mass="35696">MSQLQNIATSKQADRQPVKTTDKINQNTQSRELMPDSEYSPSYQITQTTRKTSGMIQVAATEIKLYNRVAKRRAKWKRLKDNAKNRTNMIKWLDQTLDEDKDALREANKRSAKCEENLINLFQNVTNKRSNTIKYINKMLIPDAVSKQNMIEILANIRFTNLQSDTEMSDEQWEFLLMLKGGEVTAATKQTGKPLKPLPSTSPIDPETTWYQPTPSKVKLIKAQKQLESHNKQSTKEKSVQNDRTSERSDKNKGTSKRRKITSGDDSDSKYRPSKRRRSGKATKSKSQKRKRVRVYITEQKLGIAKRRK</sequence>
<evidence type="ECO:0000313" key="3">
    <source>
        <dbReference type="EMBL" id="EFZ11276.1"/>
    </source>
</evidence>
<feature type="compositionally biased region" description="Basic and acidic residues" evidence="2">
    <location>
        <begin position="12"/>
        <end position="22"/>
    </location>
</feature>
<accession>E9J7C9</accession>
<organism>
    <name type="scientific">Solenopsis invicta</name>
    <name type="common">Red imported fire ant</name>
    <name type="synonym">Solenopsis wagneri</name>
    <dbReference type="NCBI Taxonomy" id="13686"/>
    <lineage>
        <taxon>Eukaryota</taxon>
        <taxon>Metazoa</taxon>
        <taxon>Ecdysozoa</taxon>
        <taxon>Arthropoda</taxon>
        <taxon>Hexapoda</taxon>
        <taxon>Insecta</taxon>
        <taxon>Pterygota</taxon>
        <taxon>Neoptera</taxon>
        <taxon>Endopterygota</taxon>
        <taxon>Hymenoptera</taxon>
        <taxon>Apocrita</taxon>
        <taxon>Aculeata</taxon>
        <taxon>Formicoidea</taxon>
        <taxon>Formicidae</taxon>
        <taxon>Myrmicinae</taxon>
        <taxon>Solenopsis</taxon>
    </lineage>
</organism>
<feature type="compositionally biased region" description="Basic residues" evidence="2">
    <location>
        <begin position="272"/>
        <end position="294"/>
    </location>
</feature>
<proteinExistence type="predicted"/>
<keyword evidence="1" id="KW-0175">Coiled coil</keyword>
<name>E9J7C9_SOLIN</name>
<dbReference type="EMBL" id="GL768464">
    <property type="protein sequence ID" value="EFZ11276.1"/>
    <property type="molecule type" value="Genomic_DNA"/>
</dbReference>
<feature type="compositionally biased region" description="Basic and acidic residues" evidence="2">
    <location>
        <begin position="225"/>
        <end position="253"/>
    </location>
</feature>
<feature type="region of interest" description="Disordered" evidence="2">
    <location>
        <begin position="1"/>
        <end position="48"/>
    </location>
</feature>
<feature type="non-terminal residue" evidence="3">
    <location>
        <position position="309"/>
    </location>
</feature>
<feature type="compositionally biased region" description="Polar residues" evidence="2">
    <location>
        <begin position="1"/>
        <end position="11"/>
    </location>
</feature>
<evidence type="ECO:0000256" key="2">
    <source>
        <dbReference type="SAM" id="MobiDB-lite"/>
    </source>
</evidence>
<feature type="region of interest" description="Disordered" evidence="2">
    <location>
        <begin position="188"/>
        <end position="309"/>
    </location>
</feature>
<dbReference type="AlphaFoldDB" id="E9J7C9"/>
<protein>
    <submittedName>
        <fullName evidence="3">Uncharacterized protein</fullName>
    </submittedName>
</protein>